<dbReference type="InterPro" id="IPR043825">
    <property type="entry name" value="DUF5802"/>
</dbReference>
<reference evidence="2 3" key="2">
    <citation type="journal article" date="2012" name="BMC Genomics">
        <title>A comparative genomics perspective on the genetic content of the alkaliphilic haloarchaeon Natrialba magadii ATCC 43099T.</title>
        <authorList>
            <person name="Siddaramappa S."/>
            <person name="Challacombe J.F."/>
            <person name="Decastro R.E."/>
            <person name="Pfeiffer F."/>
            <person name="Sastre D.E."/>
            <person name="Gimenez M.I."/>
            <person name="Paggi R.A."/>
            <person name="Detter J.C."/>
            <person name="Davenport K.W."/>
            <person name="Goodwin L.A."/>
            <person name="Kyrpides N."/>
            <person name="Tapia R."/>
            <person name="Pitluck S."/>
            <person name="Lucas S."/>
            <person name="Woyke T."/>
            <person name="Maupin-Furlow J.A."/>
        </authorList>
    </citation>
    <scope>NUCLEOTIDE SEQUENCE [LARGE SCALE GENOMIC DNA]</scope>
    <source>
        <strain evidence="3">ATCC 43099 / DSM 3394 / CCM 3739 / CIP 104546 / IAM 13178 / JCM 8861 / NBRC 102185 / NCIMB 2190 / MS3</strain>
    </source>
</reference>
<gene>
    <name evidence="2" type="ordered locus">Nmag_2292</name>
</gene>
<accession>D3SWX4</accession>
<dbReference type="Pfam" id="PF19118">
    <property type="entry name" value="DUF5802"/>
    <property type="match status" value="1"/>
</dbReference>
<evidence type="ECO:0000313" key="2">
    <source>
        <dbReference type="EMBL" id="ADD05856.1"/>
    </source>
</evidence>
<proteinExistence type="predicted"/>
<dbReference type="KEGG" id="nmg:Nmag_2292"/>
<reference evidence="3" key="1">
    <citation type="submission" date="2010-02" db="EMBL/GenBank/DDBJ databases">
        <title>Complete sequence of chromosome of Natrialba magadii ATCC 43099.</title>
        <authorList>
            <consortium name="US DOE Joint Genome Institute"/>
            <person name="Lucas S."/>
            <person name="Copeland A."/>
            <person name="Lapidus A."/>
            <person name="Cheng J.-F."/>
            <person name="Bruce D."/>
            <person name="Goodwin L."/>
            <person name="Pitluck S."/>
            <person name="Davenport K."/>
            <person name="Saunders E."/>
            <person name="Detter J.C."/>
            <person name="Han C."/>
            <person name="Tapia R."/>
            <person name="Land M."/>
            <person name="Hauser L."/>
            <person name="Kyrpides N."/>
            <person name="Mikhailova N."/>
            <person name="De Castro R.E."/>
            <person name="Maupin-Furlow J.A."/>
            <person name="Woyke T."/>
        </authorList>
    </citation>
    <scope>NUCLEOTIDE SEQUENCE [LARGE SCALE GENOMIC DNA]</scope>
    <source>
        <strain evidence="3">ATCC 43099 / DSM 3394 / CCM 3739 / CIP 104546 / IAM 13178 / JCM 8861 / NBRC 102185 / NCIMB 2190 / MS3</strain>
    </source>
</reference>
<dbReference type="PaxDb" id="547559-Nmag_2292"/>
<dbReference type="Proteomes" id="UP000001879">
    <property type="component" value="Chromosome"/>
</dbReference>
<feature type="compositionally biased region" description="Acidic residues" evidence="1">
    <location>
        <begin position="141"/>
        <end position="151"/>
    </location>
</feature>
<organism evidence="2 3">
    <name type="scientific">Natrialba magadii (strain ATCC 43099 / DSM 3394 / CCM 3739 / CIP 104546 / IAM 13178 / JCM 8861 / NBRC 102185 / NCIMB 2190 / MS3)</name>
    <name type="common">Natronobacterium magadii</name>
    <dbReference type="NCBI Taxonomy" id="547559"/>
    <lineage>
        <taxon>Archaea</taxon>
        <taxon>Methanobacteriati</taxon>
        <taxon>Methanobacteriota</taxon>
        <taxon>Stenosarchaea group</taxon>
        <taxon>Halobacteria</taxon>
        <taxon>Halobacteriales</taxon>
        <taxon>Natrialbaceae</taxon>
        <taxon>Natrialba</taxon>
    </lineage>
</organism>
<evidence type="ECO:0000313" key="3">
    <source>
        <dbReference type="Proteomes" id="UP000001879"/>
    </source>
</evidence>
<evidence type="ECO:0000256" key="1">
    <source>
        <dbReference type="SAM" id="MobiDB-lite"/>
    </source>
</evidence>
<dbReference type="EMBL" id="CP001932">
    <property type="protein sequence ID" value="ADD05856.1"/>
    <property type="molecule type" value="Genomic_DNA"/>
</dbReference>
<protein>
    <submittedName>
        <fullName evidence="2">Uncharacterized protein</fullName>
    </submittedName>
</protein>
<name>D3SWX4_NATMM</name>
<dbReference type="STRING" id="547559.Nmag_2292"/>
<feature type="region of interest" description="Disordered" evidence="1">
    <location>
        <begin position="123"/>
        <end position="151"/>
    </location>
</feature>
<sequence>MPLQTMGTSVMFEAFSRNYYLGRLYVTPTDGDHALMHSDQHERINEAVYATGDGVEPLDTPLVMKLETQHFPVHGDAAVPTDTLALPESVLSDTEIRNPPSLREVLLARRECATQLLSFFPGLGQGGQMGRNQHRDGADSSLEDDFPGAGT</sequence>
<keyword evidence="3" id="KW-1185">Reference proteome</keyword>
<dbReference type="HOGENOM" id="CLU_1943817_0_0_2"/>
<dbReference type="eggNOG" id="arCOG04781">
    <property type="taxonomic scope" value="Archaea"/>
</dbReference>
<dbReference type="AlphaFoldDB" id="D3SWX4"/>